<reference evidence="6" key="1">
    <citation type="submission" date="2023-07" db="EMBL/GenBank/DDBJ databases">
        <authorList>
            <consortium name="CYATHOMIX"/>
        </authorList>
    </citation>
    <scope>NUCLEOTIDE SEQUENCE</scope>
    <source>
        <strain evidence="6">N/A</strain>
    </source>
</reference>
<dbReference type="SMART" id="SM01088">
    <property type="entry name" value="Col_cuticle_N"/>
    <property type="match status" value="1"/>
</dbReference>
<accession>A0AA36M5I2</accession>
<feature type="coiled-coil region" evidence="2">
    <location>
        <begin position="93"/>
        <end position="141"/>
    </location>
</feature>
<dbReference type="InterPro" id="IPR002486">
    <property type="entry name" value="Col_cuticle_N"/>
</dbReference>
<evidence type="ECO:0000256" key="2">
    <source>
        <dbReference type="SAM" id="Coils"/>
    </source>
</evidence>
<protein>
    <recommendedName>
        <fullName evidence="5">Nematode cuticle collagen N-terminal domain-containing protein</fullName>
    </recommendedName>
</protein>
<evidence type="ECO:0000256" key="3">
    <source>
        <dbReference type="SAM" id="MobiDB-lite"/>
    </source>
</evidence>
<feature type="compositionally biased region" description="Pro residues" evidence="3">
    <location>
        <begin position="324"/>
        <end position="335"/>
    </location>
</feature>
<keyword evidence="4" id="KW-1133">Transmembrane helix</keyword>
<keyword evidence="7" id="KW-1185">Reference proteome</keyword>
<feature type="compositionally biased region" description="Pro residues" evidence="3">
    <location>
        <begin position="294"/>
        <end position="311"/>
    </location>
</feature>
<keyword evidence="2" id="KW-0175">Coiled coil</keyword>
<gene>
    <name evidence="6" type="ORF">CYNAS_LOCUS10669</name>
</gene>
<dbReference type="GO" id="GO:0042302">
    <property type="term" value="F:structural constituent of cuticle"/>
    <property type="evidence" value="ECO:0007669"/>
    <property type="project" value="InterPro"/>
</dbReference>
<feature type="region of interest" description="Disordered" evidence="3">
    <location>
        <begin position="17"/>
        <end position="51"/>
    </location>
</feature>
<feature type="region of interest" description="Disordered" evidence="3">
    <location>
        <begin position="259"/>
        <end position="456"/>
    </location>
</feature>
<feature type="compositionally biased region" description="Gly residues" evidence="3">
    <location>
        <begin position="340"/>
        <end position="350"/>
    </location>
</feature>
<sequence length="456" mass="47633">MATVRFGLKQVQNSNVSPSLSILQEKKGKSETKKKAKIDAVHTDKENRETQATVEVESTFAQTDVATIKEDASITKEDLLSDEPSSSYWRGLAEKLEKEIDKELENSFNASLELDKSYEDLEDSRNRLKLLMEVLDDILDEQDDKEHPEAEECERMDETRDKVFCLVTYTATAFTLIAIMAMTITIPMANNYTSSIRNTAERDLDDCQKSLEEIRQLSTPIVKREPMHWVDGEATVRHNETIREKRQAGCAGCCLPGEPGAVGKPGRNGKPGRPGADGAPGFPGRPPRICEQITPPPCNPCPPGPPGPPGIPGEQGPPGGGGAPGPPGPAGPPGPKGNDGAPGEGGGAGQPGPPGQAGNPAPNRAAIPGPPGPKGAPGIPGEPGAPGLPGPNGPPGPPGAMGEAGTPGQDGPDGQPGQPGQSGSAGGAGERGVCPTYCSRDGGVFFEDGTRRRRRV</sequence>
<proteinExistence type="predicted"/>
<dbReference type="EMBL" id="CATQJL010000223">
    <property type="protein sequence ID" value="CAJ0598686.1"/>
    <property type="molecule type" value="Genomic_DNA"/>
</dbReference>
<evidence type="ECO:0000256" key="4">
    <source>
        <dbReference type="SAM" id="Phobius"/>
    </source>
</evidence>
<feature type="compositionally biased region" description="Pro residues" evidence="3">
    <location>
        <begin position="386"/>
        <end position="398"/>
    </location>
</feature>
<dbReference type="SUPFAM" id="SSF111469">
    <property type="entry name" value="Geminin coiled-coil domain"/>
    <property type="match status" value="1"/>
</dbReference>
<feature type="compositionally biased region" description="Low complexity" evidence="3">
    <location>
        <begin position="400"/>
        <end position="422"/>
    </location>
</feature>
<evidence type="ECO:0000313" key="7">
    <source>
        <dbReference type="Proteomes" id="UP001176961"/>
    </source>
</evidence>
<feature type="transmembrane region" description="Helical" evidence="4">
    <location>
        <begin position="163"/>
        <end position="189"/>
    </location>
</feature>
<name>A0AA36M5I2_CYLNA</name>
<feature type="compositionally biased region" description="Basic and acidic residues" evidence="3">
    <location>
        <begin position="24"/>
        <end position="49"/>
    </location>
</feature>
<dbReference type="PANTHER" id="PTHR24637:SF262">
    <property type="entry name" value="CUTICLE COLLAGEN 34-RELATED"/>
    <property type="match status" value="1"/>
</dbReference>
<organism evidence="6 7">
    <name type="scientific">Cylicocyclus nassatus</name>
    <name type="common">Nematode worm</name>
    <dbReference type="NCBI Taxonomy" id="53992"/>
    <lineage>
        <taxon>Eukaryota</taxon>
        <taxon>Metazoa</taxon>
        <taxon>Ecdysozoa</taxon>
        <taxon>Nematoda</taxon>
        <taxon>Chromadorea</taxon>
        <taxon>Rhabditida</taxon>
        <taxon>Rhabditina</taxon>
        <taxon>Rhabditomorpha</taxon>
        <taxon>Strongyloidea</taxon>
        <taxon>Strongylidae</taxon>
        <taxon>Cylicocyclus</taxon>
    </lineage>
</organism>
<comment type="caution">
    <text evidence="6">The sequence shown here is derived from an EMBL/GenBank/DDBJ whole genome shotgun (WGS) entry which is preliminary data.</text>
</comment>
<dbReference type="Proteomes" id="UP001176961">
    <property type="component" value="Unassembled WGS sequence"/>
</dbReference>
<evidence type="ECO:0000259" key="5">
    <source>
        <dbReference type="SMART" id="SM01088"/>
    </source>
</evidence>
<keyword evidence="4" id="KW-0812">Transmembrane</keyword>
<dbReference type="AlphaFoldDB" id="A0AA36M5I2"/>
<feature type="domain" description="Nematode cuticle collagen N-terminal" evidence="5">
    <location>
        <begin position="166"/>
        <end position="218"/>
    </location>
</feature>
<keyword evidence="4" id="KW-0472">Membrane</keyword>
<evidence type="ECO:0000256" key="1">
    <source>
        <dbReference type="ARBA" id="ARBA00022737"/>
    </source>
</evidence>
<feature type="compositionally biased region" description="Low complexity" evidence="3">
    <location>
        <begin position="356"/>
        <end position="367"/>
    </location>
</feature>
<dbReference type="Pfam" id="PF01484">
    <property type="entry name" value="Col_cuticle_N"/>
    <property type="match status" value="1"/>
</dbReference>
<dbReference type="PANTHER" id="PTHR24637">
    <property type="entry name" value="COLLAGEN"/>
    <property type="match status" value="1"/>
</dbReference>
<keyword evidence="1" id="KW-0677">Repeat</keyword>
<evidence type="ECO:0000313" key="6">
    <source>
        <dbReference type="EMBL" id="CAJ0598686.1"/>
    </source>
</evidence>